<dbReference type="AlphaFoldDB" id="A0A6V7HEC8"/>
<dbReference type="Proteomes" id="UP000752696">
    <property type="component" value="Unassembled WGS sequence"/>
</dbReference>
<reference evidence="1" key="1">
    <citation type="submission" date="2020-07" db="EMBL/GenBank/DDBJ databases">
        <authorList>
            <person name="Nazaruddin N."/>
        </authorList>
    </citation>
    <scope>NUCLEOTIDE SEQUENCE</scope>
</reference>
<keyword evidence="2" id="KW-1185">Reference proteome</keyword>
<protein>
    <submittedName>
        <fullName evidence="1">Uncharacterized protein</fullName>
    </submittedName>
</protein>
<evidence type="ECO:0000313" key="2">
    <source>
        <dbReference type="Proteomes" id="UP000752696"/>
    </source>
</evidence>
<evidence type="ECO:0000313" key="1">
    <source>
        <dbReference type="EMBL" id="CAD1478587.1"/>
    </source>
</evidence>
<name>A0A6V7HEC8_9HYME</name>
<accession>A0A6V7HEC8</accession>
<comment type="caution">
    <text evidence="1">The sequence shown here is derived from an EMBL/GenBank/DDBJ whole genome shotgun (WGS) entry which is preliminary data.</text>
</comment>
<feature type="non-terminal residue" evidence="1">
    <location>
        <position position="63"/>
    </location>
</feature>
<sequence length="63" mass="6974">MNEAHGTVGCCPGHGGDGRIEKMVRLPCPAPIHRLLQFHWRAYASYNKSISLSTSDQQQTCSM</sequence>
<proteinExistence type="predicted"/>
<gene>
    <name evidence="1" type="ORF">MHI_LOCUS804415</name>
</gene>
<organism evidence="1 2">
    <name type="scientific">Heterotrigona itama</name>
    <dbReference type="NCBI Taxonomy" id="395501"/>
    <lineage>
        <taxon>Eukaryota</taxon>
        <taxon>Metazoa</taxon>
        <taxon>Ecdysozoa</taxon>
        <taxon>Arthropoda</taxon>
        <taxon>Hexapoda</taxon>
        <taxon>Insecta</taxon>
        <taxon>Pterygota</taxon>
        <taxon>Neoptera</taxon>
        <taxon>Endopterygota</taxon>
        <taxon>Hymenoptera</taxon>
        <taxon>Apocrita</taxon>
        <taxon>Aculeata</taxon>
        <taxon>Apoidea</taxon>
        <taxon>Anthophila</taxon>
        <taxon>Apidae</taxon>
        <taxon>Heterotrigona</taxon>
    </lineage>
</organism>
<dbReference type="EMBL" id="CAJDYZ010010865">
    <property type="protein sequence ID" value="CAD1478587.1"/>
    <property type="molecule type" value="Genomic_DNA"/>
</dbReference>